<organism evidence="1 2">
    <name type="scientific">Trifolium medium</name>
    <dbReference type="NCBI Taxonomy" id="97028"/>
    <lineage>
        <taxon>Eukaryota</taxon>
        <taxon>Viridiplantae</taxon>
        <taxon>Streptophyta</taxon>
        <taxon>Embryophyta</taxon>
        <taxon>Tracheophyta</taxon>
        <taxon>Spermatophyta</taxon>
        <taxon>Magnoliopsida</taxon>
        <taxon>eudicotyledons</taxon>
        <taxon>Gunneridae</taxon>
        <taxon>Pentapetalae</taxon>
        <taxon>rosids</taxon>
        <taxon>fabids</taxon>
        <taxon>Fabales</taxon>
        <taxon>Fabaceae</taxon>
        <taxon>Papilionoideae</taxon>
        <taxon>50 kb inversion clade</taxon>
        <taxon>NPAAA clade</taxon>
        <taxon>Hologalegina</taxon>
        <taxon>IRL clade</taxon>
        <taxon>Trifolieae</taxon>
        <taxon>Trifolium</taxon>
    </lineage>
</organism>
<dbReference type="EMBL" id="LXQA010232286">
    <property type="protein sequence ID" value="MCI36276.1"/>
    <property type="molecule type" value="Genomic_DNA"/>
</dbReference>
<name>A0A392RL66_9FABA</name>
<keyword evidence="2" id="KW-1185">Reference proteome</keyword>
<dbReference type="AlphaFoldDB" id="A0A392RL66"/>
<reference evidence="1 2" key="1">
    <citation type="journal article" date="2018" name="Front. Plant Sci.">
        <title>Red Clover (Trifolium pratense) and Zigzag Clover (T. medium) - A Picture of Genomic Similarities and Differences.</title>
        <authorList>
            <person name="Dluhosova J."/>
            <person name="Istvanek J."/>
            <person name="Nedelnik J."/>
            <person name="Repkova J."/>
        </authorList>
    </citation>
    <scope>NUCLEOTIDE SEQUENCE [LARGE SCALE GENOMIC DNA]</scope>
    <source>
        <strain evidence="2">cv. 10/8</strain>
        <tissue evidence="1">Leaf</tissue>
    </source>
</reference>
<accession>A0A392RL66</accession>
<evidence type="ECO:0000313" key="1">
    <source>
        <dbReference type="EMBL" id="MCI36276.1"/>
    </source>
</evidence>
<evidence type="ECO:0000313" key="2">
    <source>
        <dbReference type="Proteomes" id="UP000265520"/>
    </source>
</evidence>
<comment type="caution">
    <text evidence="1">The sequence shown here is derived from an EMBL/GenBank/DDBJ whole genome shotgun (WGS) entry which is preliminary data.</text>
</comment>
<proteinExistence type="predicted"/>
<feature type="non-terminal residue" evidence="1">
    <location>
        <position position="95"/>
    </location>
</feature>
<sequence>MRKTALVNASGVNEVKQEVDEGNEALQVEVDVSVLQELENSYVGVLAINVEVRRIKTTLYMEGLTHIMVMDMGRNMVLLYSPKSGELESLCKAKA</sequence>
<protein>
    <submittedName>
        <fullName evidence="1">Uncharacterized protein</fullName>
    </submittedName>
</protein>
<dbReference type="Proteomes" id="UP000265520">
    <property type="component" value="Unassembled WGS sequence"/>
</dbReference>